<dbReference type="PANTHER" id="PTHR19339:SF5">
    <property type="entry name" value="IG-LIKE DOMAIN-CONTAINING PROTEIN"/>
    <property type="match status" value="1"/>
</dbReference>
<organism evidence="10 11">
    <name type="scientific">Muntiacus muntjak</name>
    <name type="common">Barking deer</name>
    <name type="synonym">Indian muntjac</name>
    <dbReference type="NCBI Taxonomy" id="9888"/>
    <lineage>
        <taxon>Eukaryota</taxon>
        <taxon>Metazoa</taxon>
        <taxon>Chordata</taxon>
        <taxon>Craniata</taxon>
        <taxon>Vertebrata</taxon>
        <taxon>Euteleostomi</taxon>
        <taxon>Mammalia</taxon>
        <taxon>Eutheria</taxon>
        <taxon>Laurasiatheria</taxon>
        <taxon>Artiodactyla</taxon>
        <taxon>Ruminantia</taxon>
        <taxon>Pecora</taxon>
        <taxon>Cervidae</taxon>
        <taxon>Muntiacinae</taxon>
        <taxon>Muntiacus</taxon>
    </lineage>
</organism>
<comment type="subcellular location">
    <subcellularLocation>
        <location evidence="1">Cell membrane</location>
    </subcellularLocation>
</comment>
<dbReference type="InterPro" id="IPR051896">
    <property type="entry name" value="TCR_alpha_variable"/>
</dbReference>
<keyword evidence="4" id="KW-0472">Membrane</keyword>
<dbReference type="EMBL" id="VCEA01000003">
    <property type="protein sequence ID" value="KAB0342135.1"/>
    <property type="molecule type" value="Genomic_DNA"/>
</dbReference>
<keyword evidence="6" id="KW-0325">Glycoprotein</keyword>
<evidence type="ECO:0000256" key="7">
    <source>
        <dbReference type="ARBA" id="ARBA00038651"/>
    </source>
</evidence>
<evidence type="ECO:0000256" key="2">
    <source>
        <dbReference type="ARBA" id="ARBA00022475"/>
    </source>
</evidence>
<keyword evidence="8" id="KW-1279">T cell receptor</keyword>
<dbReference type="SMART" id="SM00406">
    <property type="entry name" value="IGv"/>
    <property type="match status" value="1"/>
</dbReference>
<dbReference type="SUPFAM" id="SSF48726">
    <property type="entry name" value="Immunoglobulin"/>
    <property type="match status" value="1"/>
</dbReference>
<evidence type="ECO:0000256" key="5">
    <source>
        <dbReference type="ARBA" id="ARBA00023157"/>
    </source>
</evidence>
<dbReference type="InterPro" id="IPR036179">
    <property type="entry name" value="Ig-like_dom_sf"/>
</dbReference>
<evidence type="ECO:0000256" key="1">
    <source>
        <dbReference type="ARBA" id="ARBA00004236"/>
    </source>
</evidence>
<keyword evidence="11" id="KW-1185">Reference proteome</keyword>
<name>A0A5N3UZA2_MUNMU</name>
<reference evidence="10 11" key="1">
    <citation type="submission" date="2019-06" db="EMBL/GenBank/DDBJ databases">
        <title>Discovery of a novel chromosome fission-fusion reversal in muntjac.</title>
        <authorList>
            <person name="Mudd A.B."/>
            <person name="Bredeson J.V."/>
            <person name="Baum R."/>
            <person name="Hockemeyer D."/>
            <person name="Rokhsar D.S."/>
        </authorList>
    </citation>
    <scope>NUCLEOTIDE SEQUENCE [LARGE SCALE GENOMIC DNA]</scope>
    <source>
        <strain evidence="10">UTSW_UCB_Mm</strain>
        <tissue evidence="10">Fibroblast cell line</tissue>
    </source>
</reference>
<keyword evidence="8" id="KW-1064">Adaptive immunity</keyword>
<dbReference type="PANTHER" id="PTHR19339">
    <property type="entry name" value="T CELL RECEPTOR ALPHA VARIABLE 39"/>
    <property type="match status" value="1"/>
</dbReference>
<evidence type="ECO:0000256" key="8">
    <source>
        <dbReference type="ARBA" id="ARBA00043266"/>
    </source>
</evidence>
<evidence type="ECO:0000313" key="10">
    <source>
        <dbReference type="EMBL" id="KAB0342135.1"/>
    </source>
</evidence>
<gene>
    <name evidence="10" type="ORF">FD754_019061</name>
</gene>
<dbReference type="InterPro" id="IPR013783">
    <property type="entry name" value="Ig-like_fold"/>
</dbReference>
<evidence type="ECO:0000256" key="4">
    <source>
        <dbReference type="ARBA" id="ARBA00023136"/>
    </source>
</evidence>
<feature type="domain" description="Ig-like" evidence="9">
    <location>
        <begin position="5"/>
        <end position="111"/>
    </location>
</feature>
<comment type="caution">
    <text evidence="10">The sequence shown here is derived from an EMBL/GenBank/DDBJ whole genome shotgun (WGS) entry which is preliminary data.</text>
</comment>
<keyword evidence="2" id="KW-1003">Cell membrane</keyword>
<dbReference type="SMART" id="SM00409">
    <property type="entry name" value="IG"/>
    <property type="match status" value="1"/>
</dbReference>
<dbReference type="InterPro" id="IPR007110">
    <property type="entry name" value="Ig-like_dom"/>
</dbReference>
<dbReference type="GO" id="GO:0042101">
    <property type="term" value="C:T cell receptor complex"/>
    <property type="evidence" value="ECO:0007669"/>
    <property type="project" value="UniProtKB-KW"/>
</dbReference>
<dbReference type="InterPro" id="IPR013106">
    <property type="entry name" value="Ig_V-set"/>
</dbReference>
<dbReference type="AlphaFoldDB" id="A0A5N3UZA2"/>
<dbReference type="Pfam" id="PF07686">
    <property type="entry name" value="V-set"/>
    <property type="match status" value="1"/>
</dbReference>
<dbReference type="PROSITE" id="PS50835">
    <property type="entry name" value="IG_LIKE"/>
    <property type="match status" value="1"/>
</dbReference>
<keyword evidence="8" id="KW-0391">Immunity</keyword>
<keyword evidence="5" id="KW-1015">Disulfide bond</keyword>
<keyword evidence="3" id="KW-0732">Signal</keyword>
<comment type="subunit">
    <text evidence="7">Alpha-beta TR is a heterodimer composed of an alpha and beta chain; disulfide-linked. The alpha-beta TR is associated with the transmembrane signaling CD3 coreceptor proteins to form the TR-CD3 (TcR or TCR). The assembly of alpha-beta TR heterodimers with CD3 occurs in the endoplasmic reticulum where a single alpha-beta TR heterodimer associates with one CD3D-CD3E heterodimer, one CD3G-CD3E heterodimer and one CD247 homodimer forming a stable octameric structure. CD3D-CD3E and CD3G-CD3E heterodimers preferentially associate with TR alpha and TR beta chains, respectively. The association of the CD247 homodimer is the last step of TcR assembly in the endoplasmic reticulum and is required for transport to the cell surface.</text>
</comment>
<dbReference type="Proteomes" id="UP000326458">
    <property type="component" value="Unassembled WGS sequence"/>
</dbReference>
<sequence length="117" mass="12801">METWPAPPSLIAHEGSNASLNCSYTVTNFQSLHWYKQEEKVPTFLFALISTGIEKSGRLRGTLDRKELLSILHITVTEPRDSATYLCAAEARCSLVICSRDPNATTEAPATVRGGSC</sequence>
<dbReference type="InterPro" id="IPR003599">
    <property type="entry name" value="Ig_sub"/>
</dbReference>
<evidence type="ECO:0000313" key="11">
    <source>
        <dbReference type="Proteomes" id="UP000326458"/>
    </source>
</evidence>
<evidence type="ECO:0000256" key="3">
    <source>
        <dbReference type="ARBA" id="ARBA00022729"/>
    </source>
</evidence>
<evidence type="ECO:0000256" key="6">
    <source>
        <dbReference type="ARBA" id="ARBA00023180"/>
    </source>
</evidence>
<proteinExistence type="predicted"/>
<protein>
    <recommendedName>
        <fullName evidence="9">Ig-like domain-containing protein</fullName>
    </recommendedName>
</protein>
<dbReference type="Gene3D" id="2.60.40.10">
    <property type="entry name" value="Immunoglobulins"/>
    <property type="match status" value="1"/>
</dbReference>
<accession>A0A5N3UZA2</accession>
<evidence type="ECO:0000259" key="9">
    <source>
        <dbReference type="PROSITE" id="PS50835"/>
    </source>
</evidence>